<comment type="caution">
    <text evidence="1">The sequence shown here is derived from an EMBL/GenBank/DDBJ whole genome shotgun (WGS) entry which is preliminary data.</text>
</comment>
<dbReference type="Proteomes" id="UP001285441">
    <property type="component" value="Unassembled WGS sequence"/>
</dbReference>
<proteinExistence type="predicted"/>
<dbReference type="AlphaFoldDB" id="A0AAE0NY87"/>
<organism evidence="1 2">
    <name type="scientific">Podospora didyma</name>
    <dbReference type="NCBI Taxonomy" id="330526"/>
    <lineage>
        <taxon>Eukaryota</taxon>
        <taxon>Fungi</taxon>
        <taxon>Dikarya</taxon>
        <taxon>Ascomycota</taxon>
        <taxon>Pezizomycotina</taxon>
        <taxon>Sordariomycetes</taxon>
        <taxon>Sordariomycetidae</taxon>
        <taxon>Sordariales</taxon>
        <taxon>Podosporaceae</taxon>
        <taxon>Podospora</taxon>
    </lineage>
</organism>
<evidence type="ECO:0000313" key="2">
    <source>
        <dbReference type="Proteomes" id="UP001285441"/>
    </source>
</evidence>
<reference evidence="1" key="2">
    <citation type="submission" date="2023-06" db="EMBL/GenBank/DDBJ databases">
        <authorList>
            <consortium name="Lawrence Berkeley National Laboratory"/>
            <person name="Haridas S."/>
            <person name="Hensen N."/>
            <person name="Bonometti L."/>
            <person name="Westerberg I."/>
            <person name="Brannstrom I.O."/>
            <person name="Guillou S."/>
            <person name="Cros-Aarteil S."/>
            <person name="Calhoun S."/>
            <person name="Kuo A."/>
            <person name="Mondo S."/>
            <person name="Pangilinan J."/>
            <person name="Riley R."/>
            <person name="LaButti K."/>
            <person name="Andreopoulos B."/>
            <person name="Lipzen A."/>
            <person name="Chen C."/>
            <person name="Yanf M."/>
            <person name="Daum C."/>
            <person name="Ng V."/>
            <person name="Clum A."/>
            <person name="Steindorff A."/>
            <person name="Ohm R."/>
            <person name="Martin F."/>
            <person name="Silar P."/>
            <person name="Natvig D."/>
            <person name="Lalanne C."/>
            <person name="Gautier V."/>
            <person name="Ament-velasquez S.L."/>
            <person name="Kruys A."/>
            <person name="Hutchinson M.I."/>
            <person name="Powell A.J."/>
            <person name="Barry K."/>
            <person name="Miller A.N."/>
            <person name="Grigoriev I.V."/>
            <person name="Debuchy R."/>
            <person name="Gladieux P."/>
            <person name="Thoren M.H."/>
            <person name="Johannesson H."/>
        </authorList>
    </citation>
    <scope>NUCLEOTIDE SEQUENCE</scope>
    <source>
        <strain evidence="1">CBS 232.78</strain>
    </source>
</reference>
<sequence length="391" mass="44962">MGVKDTLRRMFRRRKEAQDEEIVPDNNLAVPQQEEDSSCPLAEASARVITPAQMEQSGSLDQAASIFFAKLPLELRRKIYRSVWESYLQPCHVSPSSPGSDLRLHIYADGARDDRSVLSHGQCLVHPGALGQDDDQAIEPWALARDHNLAPPMWFWLALVRRLQWGRHWSCQEKVMRRWDPITGNITPGEKSPFLPLFLTCKKIYWESIICFFEMVTPIFTSSEDAIVYFTRSPHPFLSHLRSLELSFSNPNDRLFLARINPQQHLGANDDRDDQNRLNIGEQLWTDMLQAVHSAVPRLRDLDITLGGRMAATQEQVLSRFGHQQDDLANETEEGVNEIYPVTTYDLATQDPDKTSPSTEFWRLRGKLAVHFKLDQQRYIQRGDRMVRLVA</sequence>
<accession>A0AAE0NY87</accession>
<dbReference type="PANTHER" id="PTHR38790">
    <property type="entry name" value="2EXR DOMAIN-CONTAINING PROTEIN-RELATED"/>
    <property type="match status" value="1"/>
</dbReference>
<reference evidence="1" key="1">
    <citation type="journal article" date="2023" name="Mol. Phylogenet. Evol.">
        <title>Genome-scale phylogeny and comparative genomics of the fungal order Sordariales.</title>
        <authorList>
            <person name="Hensen N."/>
            <person name="Bonometti L."/>
            <person name="Westerberg I."/>
            <person name="Brannstrom I.O."/>
            <person name="Guillou S."/>
            <person name="Cros-Aarteil S."/>
            <person name="Calhoun S."/>
            <person name="Haridas S."/>
            <person name="Kuo A."/>
            <person name="Mondo S."/>
            <person name="Pangilinan J."/>
            <person name="Riley R."/>
            <person name="LaButti K."/>
            <person name="Andreopoulos B."/>
            <person name="Lipzen A."/>
            <person name="Chen C."/>
            <person name="Yan M."/>
            <person name="Daum C."/>
            <person name="Ng V."/>
            <person name="Clum A."/>
            <person name="Steindorff A."/>
            <person name="Ohm R.A."/>
            <person name="Martin F."/>
            <person name="Silar P."/>
            <person name="Natvig D.O."/>
            <person name="Lalanne C."/>
            <person name="Gautier V."/>
            <person name="Ament-Velasquez S.L."/>
            <person name="Kruys A."/>
            <person name="Hutchinson M.I."/>
            <person name="Powell A.J."/>
            <person name="Barry K."/>
            <person name="Miller A.N."/>
            <person name="Grigoriev I.V."/>
            <person name="Debuchy R."/>
            <person name="Gladieux P."/>
            <person name="Hiltunen Thoren M."/>
            <person name="Johannesson H."/>
        </authorList>
    </citation>
    <scope>NUCLEOTIDE SEQUENCE</scope>
    <source>
        <strain evidence="1">CBS 232.78</strain>
    </source>
</reference>
<gene>
    <name evidence="1" type="ORF">B0H63DRAFT_519147</name>
</gene>
<name>A0AAE0NY87_9PEZI</name>
<protein>
    <submittedName>
        <fullName evidence="1">Uncharacterized protein</fullName>
    </submittedName>
</protein>
<evidence type="ECO:0000313" key="1">
    <source>
        <dbReference type="EMBL" id="KAK3389912.1"/>
    </source>
</evidence>
<dbReference type="EMBL" id="JAULSW010000002">
    <property type="protein sequence ID" value="KAK3389912.1"/>
    <property type="molecule type" value="Genomic_DNA"/>
</dbReference>
<keyword evidence="2" id="KW-1185">Reference proteome</keyword>